<comment type="caution">
    <text evidence="2">The sequence shown here is derived from an EMBL/GenBank/DDBJ whole genome shotgun (WGS) entry which is preliminary data.</text>
</comment>
<name>A0ABD0K6B5_9CAEN</name>
<sequence>GDWGGGGVQRKLREEGGGQHSPAGLLRKILEINGTRAWICARWIKTPPPPVFLSLDLSQWRPPFRREGDRRETAELLFGELGSGIFRTVGSKPVRLSSCQIPKNLVLVVEAFQLTAALFASYFRRGLCARLDLPPAEAVFGVAVKFDLETGHGTGGRGDVQVRSTVLTLNPLLGALPNSGVIRSPFFIIATTTTDFAPKFRAPIRIGELPPPSQERLNSRFGSIFTWEGRIVFFRYPASVGELQGTAVLAMVQKCGGWLIQRVEAGDSERRNNSI</sequence>
<evidence type="ECO:0000313" key="3">
    <source>
        <dbReference type="Proteomes" id="UP001519460"/>
    </source>
</evidence>
<feature type="region of interest" description="Disordered" evidence="1">
    <location>
        <begin position="1"/>
        <end position="21"/>
    </location>
</feature>
<evidence type="ECO:0000313" key="2">
    <source>
        <dbReference type="EMBL" id="KAK7482371.1"/>
    </source>
</evidence>
<protein>
    <submittedName>
        <fullName evidence="2">Uncharacterized protein</fullName>
    </submittedName>
</protein>
<feature type="non-terminal residue" evidence="2">
    <location>
        <position position="275"/>
    </location>
</feature>
<accession>A0ABD0K6B5</accession>
<feature type="non-terminal residue" evidence="2">
    <location>
        <position position="1"/>
    </location>
</feature>
<keyword evidence="3" id="KW-1185">Reference proteome</keyword>
<dbReference type="EMBL" id="JACVVK020000246">
    <property type="protein sequence ID" value="KAK7482371.1"/>
    <property type="molecule type" value="Genomic_DNA"/>
</dbReference>
<organism evidence="2 3">
    <name type="scientific">Batillaria attramentaria</name>
    <dbReference type="NCBI Taxonomy" id="370345"/>
    <lineage>
        <taxon>Eukaryota</taxon>
        <taxon>Metazoa</taxon>
        <taxon>Spiralia</taxon>
        <taxon>Lophotrochozoa</taxon>
        <taxon>Mollusca</taxon>
        <taxon>Gastropoda</taxon>
        <taxon>Caenogastropoda</taxon>
        <taxon>Sorbeoconcha</taxon>
        <taxon>Cerithioidea</taxon>
        <taxon>Batillariidae</taxon>
        <taxon>Batillaria</taxon>
    </lineage>
</organism>
<dbReference type="AlphaFoldDB" id="A0ABD0K6B5"/>
<dbReference type="Proteomes" id="UP001519460">
    <property type="component" value="Unassembled WGS sequence"/>
</dbReference>
<reference evidence="2 3" key="1">
    <citation type="journal article" date="2023" name="Sci. Data">
        <title>Genome assembly of the Korean intertidal mud-creeper Batillaria attramentaria.</title>
        <authorList>
            <person name="Patra A.K."/>
            <person name="Ho P.T."/>
            <person name="Jun S."/>
            <person name="Lee S.J."/>
            <person name="Kim Y."/>
            <person name="Won Y.J."/>
        </authorList>
    </citation>
    <scope>NUCLEOTIDE SEQUENCE [LARGE SCALE GENOMIC DNA]</scope>
    <source>
        <strain evidence="2">Wonlab-2016</strain>
    </source>
</reference>
<proteinExistence type="predicted"/>
<gene>
    <name evidence="2" type="ORF">BaRGS_00026390</name>
</gene>
<evidence type="ECO:0000256" key="1">
    <source>
        <dbReference type="SAM" id="MobiDB-lite"/>
    </source>
</evidence>